<proteinExistence type="predicted"/>
<feature type="compositionally biased region" description="Polar residues" evidence="1">
    <location>
        <begin position="202"/>
        <end position="214"/>
    </location>
</feature>
<name>A0A0H5RFK1_9EUKA</name>
<evidence type="ECO:0000313" key="2">
    <source>
        <dbReference type="EMBL" id="CRZ12317.1"/>
    </source>
</evidence>
<sequence length="229" mass="26280">MVRLVETSAQRQLRTMPSESSLQAQLITYQNEMRDILSDGNGFTNNDDSMAERRVVVRVQELLEARRDLTRVYGTIQEDIDTVSHEICQLRYLVDRLGNNRTTAGTRRELAGEPEDEADPALISAQLQDFARVRIMIDAAQEALRSLDDRRNEVFSRITSLQNMLSRQASMESAFERSRINRVLALEQSIRDIHDMIKTRQTLEAMSSRPTRVNRNTEVRPISEDSPIS</sequence>
<dbReference type="AlphaFoldDB" id="A0A0H5RFK1"/>
<reference evidence="2" key="1">
    <citation type="submission" date="2015-04" db="EMBL/GenBank/DDBJ databases">
        <title>The genome sequence of the plant pathogenic Rhizarian Plasmodiophora brassicae reveals insights in its biotrophic life cycle and the origin of chitin synthesis.</title>
        <authorList>
            <person name="Schwelm A."/>
            <person name="Fogelqvist J."/>
            <person name="Knaust A."/>
            <person name="Julke S."/>
            <person name="Lilja T."/>
            <person name="Dhandapani V."/>
            <person name="Bonilla-Rosso G."/>
            <person name="Karlsson M."/>
            <person name="Shevchenko A."/>
            <person name="Choi S.R."/>
            <person name="Kim H.G."/>
            <person name="Park J.Y."/>
            <person name="Lim Y.P."/>
            <person name="Ludwig-Muller J."/>
            <person name="Dixelius C."/>
        </authorList>
    </citation>
    <scope>NUCLEOTIDE SEQUENCE</scope>
    <source>
        <tissue evidence="2">Potato root galls</tissue>
    </source>
</reference>
<organism evidence="2">
    <name type="scientific">Spongospora subterranea</name>
    <dbReference type="NCBI Taxonomy" id="70186"/>
    <lineage>
        <taxon>Eukaryota</taxon>
        <taxon>Sar</taxon>
        <taxon>Rhizaria</taxon>
        <taxon>Endomyxa</taxon>
        <taxon>Phytomyxea</taxon>
        <taxon>Plasmodiophorida</taxon>
        <taxon>Plasmodiophoridae</taxon>
        <taxon>Spongospora</taxon>
    </lineage>
</organism>
<feature type="region of interest" description="Disordered" evidence="1">
    <location>
        <begin position="202"/>
        <end position="229"/>
    </location>
</feature>
<evidence type="ECO:0000256" key="1">
    <source>
        <dbReference type="SAM" id="MobiDB-lite"/>
    </source>
</evidence>
<dbReference type="EMBL" id="HACM01011875">
    <property type="protein sequence ID" value="CRZ12317.1"/>
    <property type="molecule type" value="Transcribed_RNA"/>
</dbReference>
<protein>
    <submittedName>
        <fullName evidence="2">Uncharacterized protein</fullName>
    </submittedName>
</protein>
<accession>A0A0H5RFK1</accession>